<dbReference type="KEGG" id="cak:Caul_3327"/>
<dbReference type="Gene3D" id="1.20.1720.10">
    <property type="entry name" value="Multidrug resistance protein D"/>
    <property type="match status" value="1"/>
</dbReference>
<dbReference type="InterPro" id="IPR011701">
    <property type="entry name" value="MFS"/>
</dbReference>
<dbReference type="GO" id="GO:0005886">
    <property type="term" value="C:plasma membrane"/>
    <property type="evidence" value="ECO:0007669"/>
    <property type="project" value="UniProtKB-SubCell"/>
</dbReference>
<feature type="transmembrane region" description="Helical" evidence="7">
    <location>
        <begin position="174"/>
        <end position="194"/>
    </location>
</feature>
<keyword evidence="6 7" id="KW-0472">Membrane</keyword>
<evidence type="ECO:0000256" key="5">
    <source>
        <dbReference type="ARBA" id="ARBA00022989"/>
    </source>
</evidence>
<dbReference type="InterPro" id="IPR020846">
    <property type="entry name" value="MFS_dom"/>
</dbReference>
<dbReference type="eggNOG" id="COG0477">
    <property type="taxonomic scope" value="Bacteria"/>
</dbReference>
<reference evidence="9" key="1">
    <citation type="submission" date="2008-01" db="EMBL/GenBank/DDBJ databases">
        <title>Complete sequence of chromosome of Caulobacter sp. K31.</title>
        <authorList>
            <consortium name="US DOE Joint Genome Institute"/>
            <person name="Copeland A."/>
            <person name="Lucas S."/>
            <person name="Lapidus A."/>
            <person name="Barry K."/>
            <person name="Glavina del Rio T."/>
            <person name="Dalin E."/>
            <person name="Tice H."/>
            <person name="Pitluck S."/>
            <person name="Bruce D."/>
            <person name="Goodwin L."/>
            <person name="Thompson L.S."/>
            <person name="Brettin T."/>
            <person name="Detter J.C."/>
            <person name="Han C."/>
            <person name="Schmutz J."/>
            <person name="Larimer F."/>
            <person name="Land M."/>
            <person name="Hauser L."/>
            <person name="Kyrpides N."/>
            <person name="Kim E."/>
            <person name="Stephens C."/>
            <person name="Richardson P."/>
        </authorList>
    </citation>
    <scope>NUCLEOTIDE SEQUENCE [LARGE SCALE GENOMIC DNA]</scope>
    <source>
        <strain evidence="9">K31</strain>
    </source>
</reference>
<dbReference type="PANTHER" id="PTHR42718:SF46">
    <property type="entry name" value="BLR6921 PROTEIN"/>
    <property type="match status" value="1"/>
</dbReference>
<protein>
    <submittedName>
        <fullName evidence="9">Major facilitator superfamily MFS_1</fullName>
    </submittedName>
</protein>
<feature type="transmembrane region" description="Helical" evidence="7">
    <location>
        <begin position="206"/>
        <end position="224"/>
    </location>
</feature>
<evidence type="ECO:0000313" key="9">
    <source>
        <dbReference type="EMBL" id="ABZ72454.1"/>
    </source>
</evidence>
<evidence type="ECO:0000256" key="2">
    <source>
        <dbReference type="ARBA" id="ARBA00022448"/>
    </source>
</evidence>
<evidence type="ECO:0000259" key="8">
    <source>
        <dbReference type="PROSITE" id="PS50850"/>
    </source>
</evidence>
<dbReference type="HOGENOM" id="CLU_000960_28_0_5"/>
<feature type="transmembrane region" description="Helical" evidence="7">
    <location>
        <begin position="58"/>
        <end position="78"/>
    </location>
</feature>
<gene>
    <name evidence="9" type="ordered locus">Caul_3327</name>
</gene>
<feature type="transmembrane region" description="Helical" evidence="7">
    <location>
        <begin position="310"/>
        <end position="328"/>
    </location>
</feature>
<dbReference type="PROSITE" id="PS50850">
    <property type="entry name" value="MFS"/>
    <property type="match status" value="1"/>
</dbReference>
<dbReference type="InterPro" id="IPR036259">
    <property type="entry name" value="MFS_trans_sf"/>
</dbReference>
<dbReference type="PANTHER" id="PTHR42718">
    <property type="entry name" value="MAJOR FACILITATOR SUPERFAMILY MULTIDRUG TRANSPORTER MFSC"/>
    <property type="match status" value="1"/>
</dbReference>
<evidence type="ECO:0000256" key="1">
    <source>
        <dbReference type="ARBA" id="ARBA00004651"/>
    </source>
</evidence>
<feature type="transmembrane region" description="Helical" evidence="7">
    <location>
        <begin position="144"/>
        <end position="168"/>
    </location>
</feature>
<organism evidence="9">
    <name type="scientific">Caulobacter sp. (strain K31)</name>
    <dbReference type="NCBI Taxonomy" id="366602"/>
    <lineage>
        <taxon>Bacteria</taxon>
        <taxon>Pseudomonadati</taxon>
        <taxon>Pseudomonadota</taxon>
        <taxon>Alphaproteobacteria</taxon>
        <taxon>Caulobacterales</taxon>
        <taxon>Caulobacteraceae</taxon>
        <taxon>Caulobacter</taxon>
    </lineage>
</organism>
<feature type="transmembrane region" description="Helical" evidence="7">
    <location>
        <begin position="111"/>
        <end position="132"/>
    </location>
</feature>
<feature type="transmembrane region" description="Helical" evidence="7">
    <location>
        <begin position="335"/>
        <end position="354"/>
    </location>
</feature>
<dbReference type="SUPFAM" id="SSF103473">
    <property type="entry name" value="MFS general substrate transporter"/>
    <property type="match status" value="1"/>
</dbReference>
<feature type="transmembrane region" description="Helical" evidence="7">
    <location>
        <begin position="85"/>
        <end position="105"/>
    </location>
</feature>
<sequence>MSIDQPPPQPEPPVLGTRLISLAVASALLMEFIDSTALSTALPTLARAFSVDPIHLKLALTSYILALAVFTPASGWAAERFGARRVFMTAMVVFLAGSALCGLSRDLETLVASRIVQGIGGAMMTPVARLIVVGATPKDRLIRAMGWFTMPALVGPLIGPPLAGLVLSVADWPWIFYLNLPIGLMGMTAVMRFVPKGQPNKEMGRFDTLGFLLSALAISGLVVVAETAGLSLLPTWAQMSVLALALGSGWLYLRKARVTPKPILDLGLLKYRTFRASLLGGAFVRLGIGASPFLLPLLLQVALGWSPLKASAVTLGTGIGVLIARPFAAAGLKRFGFRTSLAVFVTATALLTAAPGFFTAATPMAAMTGALFLAGFARSNQFIAANTIAYADIPQPKVAAASTLSAVAQQVGLALGVSFGGLMLHLARGQGAHLTPDRFTWPFVAIGVVTLLALPVYLRLDRDAGSEISGRARGAEALSQREREGPAA</sequence>
<dbReference type="EMBL" id="CP000927">
    <property type="protein sequence ID" value="ABZ72454.1"/>
    <property type="molecule type" value="Genomic_DNA"/>
</dbReference>
<comment type="subcellular location">
    <subcellularLocation>
        <location evidence="1">Cell membrane</location>
        <topology evidence="1">Multi-pass membrane protein</topology>
    </subcellularLocation>
</comment>
<proteinExistence type="predicted"/>
<keyword evidence="5 7" id="KW-1133">Transmembrane helix</keyword>
<keyword evidence="2" id="KW-0813">Transport</keyword>
<feature type="transmembrane region" description="Helical" evidence="7">
    <location>
        <begin position="439"/>
        <end position="458"/>
    </location>
</feature>
<dbReference type="Pfam" id="PF07690">
    <property type="entry name" value="MFS_1"/>
    <property type="match status" value="2"/>
</dbReference>
<keyword evidence="4 7" id="KW-0812">Transmembrane</keyword>
<evidence type="ECO:0000256" key="3">
    <source>
        <dbReference type="ARBA" id="ARBA00022475"/>
    </source>
</evidence>
<evidence type="ECO:0000256" key="4">
    <source>
        <dbReference type="ARBA" id="ARBA00022692"/>
    </source>
</evidence>
<dbReference type="STRING" id="366602.Caul_3327"/>
<dbReference type="AlphaFoldDB" id="B0T4S7"/>
<feature type="domain" description="Major facilitator superfamily (MFS) profile" evidence="8">
    <location>
        <begin position="20"/>
        <end position="465"/>
    </location>
</feature>
<evidence type="ECO:0000256" key="6">
    <source>
        <dbReference type="ARBA" id="ARBA00023136"/>
    </source>
</evidence>
<dbReference type="Gene3D" id="1.20.1250.20">
    <property type="entry name" value="MFS general substrate transporter like domains"/>
    <property type="match status" value="1"/>
</dbReference>
<name>B0T4S7_CAUSK</name>
<accession>B0T4S7</accession>
<keyword evidence="3" id="KW-1003">Cell membrane</keyword>
<evidence type="ECO:0000256" key="7">
    <source>
        <dbReference type="SAM" id="Phobius"/>
    </source>
</evidence>
<feature type="transmembrane region" description="Helical" evidence="7">
    <location>
        <begin position="274"/>
        <end position="298"/>
    </location>
</feature>
<dbReference type="GO" id="GO:0022857">
    <property type="term" value="F:transmembrane transporter activity"/>
    <property type="evidence" value="ECO:0007669"/>
    <property type="project" value="InterPro"/>
</dbReference>